<protein>
    <submittedName>
        <fullName evidence="3">Uncharacterized protein</fullName>
    </submittedName>
</protein>
<keyword evidence="2" id="KW-1133">Transmembrane helix</keyword>
<keyword evidence="4" id="KW-1185">Reference proteome</keyword>
<dbReference type="RefSeq" id="XP_005706135.1">
    <property type="nucleotide sequence ID" value="XM_005706078.1"/>
</dbReference>
<accession>M2WZV4</accession>
<dbReference type="Proteomes" id="UP000030680">
    <property type="component" value="Unassembled WGS sequence"/>
</dbReference>
<dbReference type="Gramene" id="EME29615">
    <property type="protein sequence ID" value="EME29615"/>
    <property type="gene ID" value="Gasu_30520"/>
</dbReference>
<evidence type="ECO:0000256" key="1">
    <source>
        <dbReference type="SAM" id="MobiDB-lite"/>
    </source>
</evidence>
<evidence type="ECO:0000256" key="2">
    <source>
        <dbReference type="SAM" id="Phobius"/>
    </source>
</evidence>
<organism evidence="3 4">
    <name type="scientific">Galdieria sulphuraria</name>
    <name type="common">Red alga</name>
    <dbReference type="NCBI Taxonomy" id="130081"/>
    <lineage>
        <taxon>Eukaryota</taxon>
        <taxon>Rhodophyta</taxon>
        <taxon>Bangiophyceae</taxon>
        <taxon>Galdieriales</taxon>
        <taxon>Galdieriaceae</taxon>
        <taxon>Galdieria</taxon>
    </lineage>
</organism>
<dbReference type="OrthoDB" id="10391123at2759"/>
<feature type="region of interest" description="Disordered" evidence="1">
    <location>
        <begin position="415"/>
        <end position="466"/>
    </location>
</feature>
<keyword evidence="2" id="KW-0812">Transmembrane</keyword>
<proteinExistence type="predicted"/>
<reference evidence="4" key="1">
    <citation type="journal article" date="2013" name="Science">
        <title>Gene transfer from bacteria and archaea facilitated evolution of an extremophilic eukaryote.</title>
        <authorList>
            <person name="Schonknecht G."/>
            <person name="Chen W.H."/>
            <person name="Ternes C.M."/>
            <person name="Barbier G.G."/>
            <person name="Shrestha R.P."/>
            <person name="Stanke M."/>
            <person name="Brautigam A."/>
            <person name="Baker B.J."/>
            <person name="Banfield J.F."/>
            <person name="Garavito R.M."/>
            <person name="Carr K."/>
            <person name="Wilkerson C."/>
            <person name="Rensing S.A."/>
            <person name="Gagneul D."/>
            <person name="Dickenson N.E."/>
            <person name="Oesterhelt C."/>
            <person name="Lercher M.J."/>
            <person name="Weber A.P."/>
        </authorList>
    </citation>
    <scope>NUCLEOTIDE SEQUENCE [LARGE SCALE GENOMIC DNA]</scope>
    <source>
        <strain evidence="4">074W</strain>
    </source>
</reference>
<keyword evidence="2" id="KW-0472">Membrane</keyword>
<dbReference type="KEGG" id="gsl:Gasu_30520"/>
<name>M2WZV4_GALSU</name>
<gene>
    <name evidence="3" type="ORF">Gasu_30520</name>
</gene>
<dbReference type="AlphaFoldDB" id="M2WZV4"/>
<dbReference type="GeneID" id="17088397"/>
<sequence>MEQLAYVITSSPFNVKRQLNFTYLKLQRRSCILRGKNASRQKPKFSRVVSATHSYEKMKDCVFELFRPIVSTKPSSPIQLPHLFVGQLKPLKTDSQVNLGMLGIFASCVIVISSILKRIFNKKFSKSSSLSESYPVTLPIEQDQQPFYQLERTFHALENLKNTINDDAEHASDLFLKLLQEASIRKLPSSPSVTTRSLEQVVTEILKEVDKKMRFYHSLFTILEKFSQQVVNELETNLKEASENDDLFREIMQDITNVSYTEMKTMPRFVSELYEQLRNNHASTPISQKCEKVSLDITTMKRTLQLTMSKLQALRTASLNGDIEKENSIQVNGAYREIEPHEWLRILETKTNTSKFSSLQAEIENIPQNQRWTFLSSTLERVHGNPTELNSVKQLIQDKDEEIAFLRQQLHETEKEKLKTQKVRSKSSRNSSDSEKTVGSTTTSNKRTRSKRKMEASESEINGVRQ</sequence>
<evidence type="ECO:0000313" key="4">
    <source>
        <dbReference type="Proteomes" id="UP000030680"/>
    </source>
</evidence>
<evidence type="ECO:0000313" key="3">
    <source>
        <dbReference type="EMBL" id="EME29615.1"/>
    </source>
</evidence>
<feature type="transmembrane region" description="Helical" evidence="2">
    <location>
        <begin position="97"/>
        <end position="116"/>
    </location>
</feature>
<dbReference type="EMBL" id="KB454507">
    <property type="protein sequence ID" value="EME29615.1"/>
    <property type="molecule type" value="Genomic_DNA"/>
</dbReference>